<sequence length="310" mass="33496">MATSSMFCSHQAEPVTVCFYSLKLDANDDDTQSLRLTPSRATIPRSWNSRPYPVRHLAAQVRRHPLNTSAYNSAFAIDNLLGTLQTSASLSPHRWRTTNVLSKSIRHDCGGRLNFHTPLTYHPLATSSSPLSTTSTPSSPPSPPSIDIPVAAVLLKATSLCHLLPFKSPDLLALSSPVNSVSMRTHAPPQVTPLSSTVSHPPLPSPTASPAPRHLTTSHAPIPLPTHPLVLLPPVSHRQMGCLIECTATPNNAPSTSRSRYRDAATRPIGLTTISLITKRKYELQMAALPQPTKKKPSEPSQAMTNVPPL</sequence>
<comment type="caution">
    <text evidence="2">The sequence shown here is derived from an EMBL/GenBank/DDBJ whole genome shotgun (WGS) entry which is preliminary data.</text>
</comment>
<reference evidence="2 3" key="1">
    <citation type="journal article" date="2024" name="J Genomics">
        <title>Draft genome sequencing and assembly of Favolaschia claudopus CIRM-BRFM 2984 isolated from oak limbs.</title>
        <authorList>
            <person name="Navarro D."/>
            <person name="Drula E."/>
            <person name="Chaduli D."/>
            <person name="Cazenave R."/>
            <person name="Ahrendt S."/>
            <person name="Wang J."/>
            <person name="Lipzen A."/>
            <person name="Daum C."/>
            <person name="Barry K."/>
            <person name="Grigoriev I.V."/>
            <person name="Favel A."/>
            <person name="Rosso M.N."/>
            <person name="Martin F."/>
        </authorList>
    </citation>
    <scope>NUCLEOTIDE SEQUENCE [LARGE SCALE GENOMIC DNA]</scope>
    <source>
        <strain evidence="2 3">CIRM-BRFM 2984</strain>
    </source>
</reference>
<dbReference type="EMBL" id="JAWWNJ010000011">
    <property type="protein sequence ID" value="KAK7045055.1"/>
    <property type="molecule type" value="Genomic_DNA"/>
</dbReference>
<evidence type="ECO:0000313" key="2">
    <source>
        <dbReference type="EMBL" id="KAK7045055.1"/>
    </source>
</evidence>
<dbReference type="Proteomes" id="UP001362999">
    <property type="component" value="Unassembled WGS sequence"/>
</dbReference>
<proteinExistence type="predicted"/>
<protein>
    <submittedName>
        <fullName evidence="2">Uncharacterized protein</fullName>
    </submittedName>
</protein>
<feature type="compositionally biased region" description="Polar residues" evidence="1">
    <location>
        <begin position="299"/>
        <end position="310"/>
    </location>
</feature>
<keyword evidence="3" id="KW-1185">Reference proteome</keyword>
<evidence type="ECO:0000313" key="3">
    <source>
        <dbReference type="Proteomes" id="UP001362999"/>
    </source>
</evidence>
<gene>
    <name evidence="2" type="ORF">R3P38DRAFT_2766584</name>
</gene>
<organism evidence="2 3">
    <name type="scientific">Favolaschia claudopus</name>
    <dbReference type="NCBI Taxonomy" id="2862362"/>
    <lineage>
        <taxon>Eukaryota</taxon>
        <taxon>Fungi</taxon>
        <taxon>Dikarya</taxon>
        <taxon>Basidiomycota</taxon>
        <taxon>Agaricomycotina</taxon>
        <taxon>Agaricomycetes</taxon>
        <taxon>Agaricomycetidae</taxon>
        <taxon>Agaricales</taxon>
        <taxon>Marasmiineae</taxon>
        <taxon>Mycenaceae</taxon>
        <taxon>Favolaschia</taxon>
    </lineage>
</organism>
<accession>A0AAW0D234</accession>
<evidence type="ECO:0000256" key="1">
    <source>
        <dbReference type="SAM" id="MobiDB-lite"/>
    </source>
</evidence>
<name>A0AAW0D234_9AGAR</name>
<feature type="region of interest" description="Disordered" evidence="1">
    <location>
        <begin position="287"/>
        <end position="310"/>
    </location>
</feature>
<dbReference type="AlphaFoldDB" id="A0AAW0D234"/>
<feature type="region of interest" description="Disordered" evidence="1">
    <location>
        <begin position="182"/>
        <end position="219"/>
    </location>
</feature>